<dbReference type="OrthoDB" id="9808936at2"/>
<protein>
    <recommendedName>
        <fullName evidence="10">UDP-N-acetylglucosamine--N-acetylmuramyl-(pentapeptide) pyrophosphoryl-undecaprenol N-acetylglucosamine transferase</fullName>
        <ecNumber evidence="10">2.4.1.227</ecNumber>
    </recommendedName>
    <alternativeName>
        <fullName evidence="10">Undecaprenyl-PP-MurNAc-pentapeptide-UDPGlcNAc GlcNAc transferase</fullName>
    </alternativeName>
</protein>
<dbReference type="GO" id="GO:0050511">
    <property type="term" value="F:undecaprenyldiphospho-muramoylpentapeptide beta-N-acetylglucosaminyltransferase activity"/>
    <property type="evidence" value="ECO:0007669"/>
    <property type="project" value="UniProtKB-UniRule"/>
</dbReference>
<dbReference type="UniPathway" id="UPA00219"/>
<feature type="binding site" evidence="10">
    <location>
        <begin position="261"/>
        <end position="266"/>
    </location>
    <ligand>
        <name>UDP-N-acetyl-alpha-D-glucosamine</name>
        <dbReference type="ChEBI" id="CHEBI:57705"/>
    </ligand>
</feature>
<dbReference type="Pfam" id="PF04101">
    <property type="entry name" value="Glyco_tran_28_C"/>
    <property type="match status" value="1"/>
</dbReference>
<comment type="subcellular location">
    <subcellularLocation>
        <location evidence="10">Cell membrane</location>
        <topology evidence="10">Peripheral membrane protein</topology>
        <orientation evidence="10">Cytoplasmic side</orientation>
    </subcellularLocation>
</comment>
<dbReference type="InterPro" id="IPR004276">
    <property type="entry name" value="GlycoTrans_28_N"/>
</dbReference>
<evidence type="ECO:0000256" key="1">
    <source>
        <dbReference type="ARBA" id="ARBA00022475"/>
    </source>
</evidence>
<keyword evidence="6 10" id="KW-0573">Peptidoglycan synthesis</keyword>
<evidence type="ECO:0000256" key="8">
    <source>
        <dbReference type="ARBA" id="ARBA00023306"/>
    </source>
</evidence>
<dbReference type="GO" id="GO:0051991">
    <property type="term" value="F:UDP-N-acetyl-D-glucosamine:N-acetylmuramoyl-L-alanyl-D-glutamyl-meso-2,6-diaminopimelyl-D-alanyl-D-alanine-diphosphoundecaprenol 4-beta-N-acetylglucosaminlytransferase activity"/>
    <property type="evidence" value="ECO:0007669"/>
    <property type="project" value="RHEA"/>
</dbReference>
<evidence type="ECO:0000313" key="13">
    <source>
        <dbReference type="EMBL" id="SDR76635.1"/>
    </source>
</evidence>
<evidence type="ECO:0000313" key="14">
    <source>
        <dbReference type="Proteomes" id="UP000243207"/>
    </source>
</evidence>
<keyword evidence="7 10" id="KW-0472">Membrane</keyword>
<evidence type="ECO:0000256" key="9">
    <source>
        <dbReference type="ARBA" id="ARBA00023316"/>
    </source>
</evidence>
<dbReference type="PANTHER" id="PTHR21015:SF22">
    <property type="entry name" value="GLYCOSYLTRANSFERASE"/>
    <property type="match status" value="1"/>
</dbReference>
<comment type="catalytic activity">
    <reaction evidence="10">
        <text>di-trans,octa-cis-undecaprenyl diphospho-N-acetyl-alpha-D-muramoyl-L-alanyl-D-glutamyl-meso-2,6-diaminopimeloyl-D-alanyl-D-alanine + UDP-N-acetyl-alpha-D-glucosamine = di-trans,octa-cis-undecaprenyl diphospho-[N-acetyl-alpha-D-glucosaminyl-(1-&gt;4)]-N-acetyl-alpha-D-muramoyl-L-alanyl-D-glutamyl-meso-2,6-diaminopimeloyl-D-alanyl-D-alanine + UDP + H(+)</text>
        <dbReference type="Rhea" id="RHEA:31227"/>
        <dbReference type="ChEBI" id="CHEBI:15378"/>
        <dbReference type="ChEBI" id="CHEBI:57705"/>
        <dbReference type="ChEBI" id="CHEBI:58223"/>
        <dbReference type="ChEBI" id="CHEBI:61387"/>
        <dbReference type="ChEBI" id="CHEBI:61388"/>
        <dbReference type="EC" id="2.4.1.227"/>
    </reaction>
</comment>
<organism evidence="13 14">
    <name type="scientific">Halopseudomonas xinjiangensis</name>
    <dbReference type="NCBI Taxonomy" id="487184"/>
    <lineage>
        <taxon>Bacteria</taxon>
        <taxon>Pseudomonadati</taxon>
        <taxon>Pseudomonadota</taxon>
        <taxon>Gammaproteobacteria</taxon>
        <taxon>Pseudomonadales</taxon>
        <taxon>Pseudomonadaceae</taxon>
        <taxon>Halopseudomonas</taxon>
    </lineage>
</organism>
<feature type="binding site" evidence="10">
    <location>
        <position position="287"/>
    </location>
    <ligand>
        <name>UDP-N-acetyl-alpha-D-glucosamine</name>
        <dbReference type="ChEBI" id="CHEBI:57705"/>
    </ligand>
</feature>
<name>A0A1H1LRI3_9GAMM</name>
<dbReference type="Gene3D" id="3.40.50.2000">
    <property type="entry name" value="Glycogen Phosphorylase B"/>
    <property type="match status" value="2"/>
</dbReference>
<dbReference type="CDD" id="cd03785">
    <property type="entry name" value="GT28_MurG"/>
    <property type="match status" value="1"/>
</dbReference>
<dbReference type="Proteomes" id="UP000243207">
    <property type="component" value="Chromosome I"/>
</dbReference>
<dbReference type="PANTHER" id="PTHR21015">
    <property type="entry name" value="UDP-N-ACETYLGLUCOSAMINE--N-ACETYLMURAMYL-(PENTAPEPTIDE) PYROPHOSPHORYL-UNDECAPRENOL N-ACETYLGLUCOSAMINE TRANSFERASE 1"/>
    <property type="match status" value="1"/>
</dbReference>
<feature type="binding site" evidence="10">
    <location>
        <position position="124"/>
    </location>
    <ligand>
        <name>UDP-N-acetyl-alpha-D-glucosamine</name>
        <dbReference type="ChEBI" id="CHEBI:57705"/>
    </ligand>
</feature>
<dbReference type="HAMAP" id="MF_00033">
    <property type="entry name" value="MurG"/>
    <property type="match status" value="1"/>
</dbReference>
<evidence type="ECO:0000256" key="2">
    <source>
        <dbReference type="ARBA" id="ARBA00022618"/>
    </source>
</evidence>
<comment type="function">
    <text evidence="10">Cell wall formation. Catalyzes the transfer of a GlcNAc subunit on undecaprenyl-pyrophosphoryl-MurNAc-pentapeptide (lipid intermediate I) to form undecaprenyl-pyrophosphoryl-MurNAc-(pentapeptide)GlcNAc (lipid intermediate II).</text>
</comment>
<evidence type="ECO:0000256" key="6">
    <source>
        <dbReference type="ARBA" id="ARBA00022984"/>
    </source>
</evidence>
<evidence type="ECO:0000259" key="11">
    <source>
        <dbReference type="Pfam" id="PF03033"/>
    </source>
</evidence>
<keyword evidence="8 10" id="KW-0131">Cell cycle</keyword>
<evidence type="ECO:0000256" key="3">
    <source>
        <dbReference type="ARBA" id="ARBA00022676"/>
    </source>
</evidence>
<dbReference type="InterPro" id="IPR006009">
    <property type="entry name" value="GlcNAc_MurG"/>
</dbReference>
<dbReference type="InterPro" id="IPR007235">
    <property type="entry name" value="Glyco_trans_28_C"/>
</dbReference>
<dbReference type="RefSeq" id="WP_093391448.1">
    <property type="nucleotide sequence ID" value="NZ_LT629736.1"/>
</dbReference>
<keyword evidence="14" id="KW-1185">Reference proteome</keyword>
<evidence type="ECO:0000256" key="10">
    <source>
        <dbReference type="HAMAP-Rule" id="MF_00033"/>
    </source>
</evidence>
<comment type="similarity">
    <text evidence="10">Belongs to the glycosyltransferase 28 family. MurG subfamily.</text>
</comment>
<feature type="domain" description="Glycosyltransferase family 28 N-terminal" evidence="11">
    <location>
        <begin position="5"/>
        <end position="140"/>
    </location>
</feature>
<evidence type="ECO:0000256" key="5">
    <source>
        <dbReference type="ARBA" id="ARBA00022960"/>
    </source>
</evidence>
<dbReference type="Pfam" id="PF03033">
    <property type="entry name" value="Glyco_transf_28"/>
    <property type="match status" value="1"/>
</dbReference>
<dbReference type="GO" id="GO:0008360">
    <property type="term" value="P:regulation of cell shape"/>
    <property type="evidence" value="ECO:0007669"/>
    <property type="project" value="UniProtKB-KW"/>
</dbReference>
<feature type="binding site" evidence="10">
    <location>
        <position position="163"/>
    </location>
    <ligand>
        <name>UDP-N-acetyl-alpha-D-glucosamine</name>
        <dbReference type="ChEBI" id="CHEBI:57705"/>
    </ligand>
</feature>
<evidence type="ECO:0000256" key="4">
    <source>
        <dbReference type="ARBA" id="ARBA00022679"/>
    </source>
</evidence>
<dbReference type="EMBL" id="LT629736">
    <property type="protein sequence ID" value="SDR76635.1"/>
    <property type="molecule type" value="Genomic_DNA"/>
</dbReference>
<accession>A0A1H1LRI3</accession>
<evidence type="ECO:0000259" key="12">
    <source>
        <dbReference type="Pfam" id="PF04101"/>
    </source>
</evidence>
<proteinExistence type="inferred from homology"/>
<comment type="pathway">
    <text evidence="10">Cell wall biogenesis; peptidoglycan biosynthesis.</text>
</comment>
<dbReference type="AlphaFoldDB" id="A0A1H1LRI3"/>
<dbReference type="GO" id="GO:0071555">
    <property type="term" value="P:cell wall organization"/>
    <property type="evidence" value="ECO:0007669"/>
    <property type="project" value="UniProtKB-KW"/>
</dbReference>
<feature type="domain" description="Glycosyl transferase family 28 C-terminal" evidence="12">
    <location>
        <begin position="182"/>
        <end position="342"/>
    </location>
</feature>
<keyword evidence="1 10" id="KW-1003">Cell membrane</keyword>
<keyword evidence="4 10" id="KW-0808">Transferase</keyword>
<dbReference type="GO" id="GO:0009252">
    <property type="term" value="P:peptidoglycan biosynthetic process"/>
    <property type="evidence" value="ECO:0007669"/>
    <property type="project" value="UniProtKB-UniRule"/>
</dbReference>
<keyword evidence="5 10" id="KW-0133">Cell shape</keyword>
<evidence type="ECO:0000256" key="7">
    <source>
        <dbReference type="ARBA" id="ARBA00023136"/>
    </source>
</evidence>
<feature type="binding site" evidence="10">
    <location>
        <position position="188"/>
    </location>
    <ligand>
        <name>UDP-N-acetyl-alpha-D-glucosamine</name>
        <dbReference type="ChEBI" id="CHEBI:57705"/>
    </ligand>
</feature>
<dbReference type="GO" id="GO:0051301">
    <property type="term" value="P:cell division"/>
    <property type="evidence" value="ECO:0007669"/>
    <property type="project" value="UniProtKB-KW"/>
</dbReference>
<gene>
    <name evidence="10" type="primary">murG</name>
    <name evidence="13" type="ORF">SAMN05216421_0258</name>
</gene>
<feature type="binding site" evidence="10">
    <location>
        <begin position="12"/>
        <end position="14"/>
    </location>
    <ligand>
        <name>UDP-N-acetyl-alpha-D-glucosamine</name>
        <dbReference type="ChEBI" id="CHEBI:57705"/>
    </ligand>
</feature>
<dbReference type="GO" id="GO:0005975">
    <property type="term" value="P:carbohydrate metabolic process"/>
    <property type="evidence" value="ECO:0007669"/>
    <property type="project" value="InterPro"/>
</dbReference>
<feature type="binding site" evidence="10">
    <location>
        <position position="242"/>
    </location>
    <ligand>
        <name>UDP-N-acetyl-alpha-D-glucosamine</name>
        <dbReference type="ChEBI" id="CHEBI:57705"/>
    </ligand>
</feature>
<sequence>MANNVLIMAGGTGGHVFPALACARLLRDQGYQVHWLGTRRGIEAELVPAAGFPIHYIDIQGLRGKGKSALLKAPFALTRALRQALAIINELKPIFVLGAGGYVTGPGGLAAWMRRVPVIIHEQNAVVGTANRLLANIAARRCEGFPGSFADDSKRRSTGNPVRDEIFQVPALDYDGSRRPRLLVLGGSLGAAPLNRIVPEAVSMLPLEERPEIVHQCGKQHVEAASDSYATCGVQAIVEPFIADMAGAYAWADLIVCRAGALTVAELAAAGRPALLVPLPHAIDDHQSANARFLAEHGAAELLPQATLSGDVLAERLHTLFTKPEILQHMAASARKQAAPNATSDVIRACLEVAREH</sequence>
<dbReference type="SUPFAM" id="SSF53756">
    <property type="entry name" value="UDP-Glycosyltransferase/glycogen phosphorylase"/>
    <property type="match status" value="1"/>
</dbReference>
<dbReference type="EC" id="2.4.1.227" evidence="10"/>
<keyword evidence="2 10" id="KW-0132">Cell division</keyword>
<dbReference type="NCBIfam" id="TIGR01133">
    <property type="entry name" value="murG"/>
    <property type="match status" value="1"/>
</dbReference>
<keyword evidence="9 10" id="KW-0961">Cell wall biogenesis/degradation</keyword>
<dbReference type="STRING" id="487184.SAMN05216421_0258"/>
<keyword evidence="3 10" id="KW-0328">Glycosyltransferase</keyword>
<dbReference type="GO" id="GO:0005886">
    <property type="term" value="C:plasma membrane"/>
    <property type="evidence" value="ECO:0007669"/>
    <property type="project" value="UniProtKB-SubCell"/>
</dbReference>
<reference evidence="14" key="1">
    <citation type="submission" date="2016-10" db="EMBL/GenBank/DDBJ databases">
        <authorList>
            <person name="Varghese N."/>
            <person name="Submissions S."/>
        </authorList>
    </citation>
    <scope>NUCLEOTIDE SEQUENCE [LARGE SCALE GENOMIC DNA]</scope>
    <source>
        <strain evidence="14">NRRL B-51270</strain>
    </source>
</reference>